<keyword evidence="3" id="KW-1185">Reference proteome</keyword>
<keyword evidence="1" id="KW-0812">Transmembrane</keyword>
<protein>
    <submittedName>
        <fullName evidence="2">Uncharacterized protein</fullName>
    </submittedName>
</protein>
<dbReference type="AlphaFoldDB" id="A0A3N0V793"/>
<evidence type="ECO:0000256" key="1">
    <source>
        <dbReference type="SAM" id="Phobius"/>
    </source>
</evidence>
<sequence length="157" mass="17318">MTPTADLVVLAMFTLSVGVLLGLYLGMRWAMVGQDGTPFANLAEVGQGMHLLLARTQFLDAAQPDELEAIRKLQSSASRRAPMFRPRQRVRCRNTGLIYRIVDWPRRCLFEATALPAYTFTAESGGDITLWVIPQADMEDGRFTPVGDAVPTAVGEF</sequence>
<evidence type="ECO:0000313" key="2">
    <source>
        <dbReference type="EMBL" id="ROH88650.1"/>
    </source>
</evidence>
<dbReference type="InParanoid" id="A0A3N0V793"/>
<gene>
    <name evidence="2" type="ORF">ED208_12590</name>
</gene>
<name>A0A3N0V793_9GAMM</name>
<feature type="transmembrane region" description="Helical" evidence="1">
    <location>
        <begin position="6"/>
        <end position="25"/>
    </location>
</feature>
<organism evidence="2 3">
    <name type="scientific">Stagnimonas aquatica</name>
    <dbReference type="NCBI Taxonomy" id="2689987"/>
    <lineage>
        <taxon>Bacteria</taxon>
        <taxon>Pseudomonadati</taxon>
        <taxon>Pseudomonadota</taxon>
        <taxon>Gammaproteobacteria</taxon>
        <taxon>Nevskiales</taxon>
        <taxon>Nevskiaceae</taxon>
        <taxon>Stagnimonas</taxon>
    </lineage>
</organism>
<keyword evidence="1" id="KW-1133">Transmembrane helix</keyword>
<dbReference type="EMBL" id="RJVO01000006">
    <property type="protein sequence ID" value="ROH88650.1"/>
    <property type="molecule type" value="Genomic_DNA"/>
</dbReference>
<dbReference type="Proteomes" id="UP000282106">
    <property type="component" value="Unassembled WGS sequence"/>
</dbReference>
<accession>A0A3N0V793</accession>
<keyword evidence="1" id="KW-0472">Membrane</keyword>
<reference evidence="2 3" key="1">
    <citation type="submission" date="2018-10" db="EMBL/GenBank/DDBJ databases">
        <authorList>
            <person name="Chen W.-M."/>
        </authorList>
    </citation>
    <scope>NUCLEOTIDE SEQUENCE [LARGE SCALE GENOMIC DNA]</scope>
    <source>
        <strain evidence="2 3">THS-13</strain>
    </source>
</reference>
<evidence type="ECO:0000313" key="3">
    <source>
        <dbReference type="Proteomes" id="UP000282106"/>
    </source>
</evidence>
<comment type="caution">
    <text evidence="2">The sequence shown here is derived from an EMBL/GenBank/DDBJ whole genome shotgun (WGS) entry which is preliminary data.</text>
</comment>
<proteinExistence type="predicted"/>